<feature type="transmembrane region" description="Helical" evidence="5">
    <location>
        <begin position="26"/>
        <end position="49"/>
    </location>
</feature>
<comment type="subcellular location">
    <subcellularLocation>
        <location evidence="1">Endomembrane system</location>
        <topology evidence="1">Multi-pass membrane protein</topology>
    </subcellularLocation>
</comment>
<evidence type="ECO:0000256" key="3">
    <source>
        <dbReference type="ARBA" id="ARBA00022989"/>
    </source>
</evidence>
<keyword evidence="3 5" id="KW-1133">Transmembrane helix</keyword>
<dbReference type="PANTHER" id="PTHR31851">
    <property type="entry name" value="FE(2+)/MN(2+) TRANSPORTER PCL1"/>
    <property type="match status" value="1"/>
</dbReference>
<evidence type="ECO:0000256" key="5">
    <source>
        <dbReference type="SAM" id="Phobius"/>
    </source>
</evidence>
<evidence type="ECO:0000313" key="6">
    <source>
        <dbReference type="EMBL" id="MDH6281605.1"/>
    </source>
</evidence>
<comment type="caution">
    <text evidence="6">The sequence shown here is derived from an EMBL/GenBank/DDBJ whole genome shotgun (WGS) entry which is preliminary data.</text>
</comment>
<proteinExistence type="predicted"/>
<protein>
    <submittedName>
        <fullName evidence="6">VIT1/CCC1 family predicted Fe2+/Mn2+ transporter</fullName>
    </submittedName>
</protein>
<sequence length="239" mass="24129">MVSDSGLHESEPHASGLSSRLNWLRAAVLGANDGIVSVAGIVVGVAAATTETGPVLTAGIAGLSAGAVAMALGEYVSVSSQRDSERALLAKERRELRESPEEELAELAAIYRGKGLSAGTAQTVAEELTAHDAFAAHVDAELGIDPDELTNPWHAALSSAIAFTVGALLPLLAVTLSPASVRIPVTFAAVLFALVLTGNISAHLSGSSHTRAVSRIAVGGALAMIVTYGIGHLAGVAGI</sequence>
<feature type="transmembrane region" description="Helical" evidence="5">
    <location>
        <begin position="55"/>
        <end position="76"/>
    </location>
</feature>
<feature type="transmembrane region" description="Helical" evidence="5">
    <location>
        <begin position="216"/>
        <end position="237"/>
    </location>
</feature>
<dbReference type="InterPro" id="IPR008217">
    <property type="entry name" value="Ccc1_fam"/>
</dbReference>
<organism evidence="6 7">
    <name type="scientific">Prescottella agglutinans</name>
    <dbReference type="NCBI Taxonomy" id="1644129"/>
    <lineage>
        <taxon>Bacteria</taxon>
        <taxon>Bacillati</taxon>
        <taxon>Actinomycetota</taxon>
        <taxon>Actinomycetes</taxon>
        <taxon>Mycobacteriales</taxon>
        <taxon>Nocardiaceae</taxon>
        <taxon>Prescottella</taxon>
    </lineage>
</organism>
<evidence type="ECO:0000256" key="2">
    <source>
        <dbReference type="ARBA" id="ARBA00022692"/>
    </source>
</evidence>
<accession>A0ABT6MBJ3</accession>
<keyword evidence="2 5" id="KW-0812">Transmembrane</keyword>
<reference evidence="6 7" key="1">
    <citation type="submission" date="2023-04" db="EMBL/GenBank/DDBJ databases">
        <title>Forest soil microbial communities from Buena Vista Peninsula, Colon Province, Panama.</title>
        <authorList>
            <person name="Bouskill N."/>
        </authorList>
    </citation>
    <scope>NUCLEOTIDE SEQUENCE [LARGE SCALE GENOMIC DNA]</scope>
    <source>
        <strain evidence="6 7">CFH S0262</strain>
    </source>
</reference>
<dbReference type="CDD" id="cd02432">
    <property type="entry name" value="Nodulin-21_like_1"/>
    <property type="match status" value="1"/>
</dbReference>
<gene>
    <name evidence="6" type="ORF">M2280_002826</name>
</gene>
<keyword evidence="4 5" id="KW-0472">Membrane</keyword>
<feature type="transmembrane region" description="Helical" evidence="5">
    <location>
        <begin position="155"/>
        <end position="177"/>
    </location>
</feature>
<dbReference type="EMBL" id="JARXVC010000006">
    <property type="protein sequence ID" value="MDH6281605.1"/>
    <property type="molecule type" value="Genomic_DNA"/>
</dbReference>
<name>A0ABT6MBJ3_9NOCA</name>
<evidence type="ECO:0000256" key="4">
    <source>
        <dbReference type="ARBA" id="ARBA00023136"/>
    </source>
</evidence>
<dbReference type="Pfam" id="PF01988">
    <property type="entry name" value="VIT1"/>
    <property type="match status" value="1"/>
</dbReference>
<dbReference type="Proteomes" id="UP001160334">
    <property type="component" value="Unassembled WGS sequence"/>
</dbReference>
<keyword evidence="7" id="KW-1185">Reference proteome</keyword>
<evidence type="ECO:0000313" key="7">
    <source>
        <dbReference type="Proteomes" id="UP001160334"/>
    </source>
</evidence>
<feature type="transmembrane region" description="Helical" evidence="5">
    <location>
        <begin position="183"/>
        <end position="204"/>
    </location>
</feature>
<evidence type="ECO:0000256" key="1">
    <source>
        <dbReference type="ARBA" id="ARBA00004127"/>
    </source>
</evidence>